<dbReference type="PROSITE" id="PS50088">
    <property type="entry name" value="ANK_REPEAT"/>
    <property type="match status" value="1"/>
</dbReference>
<name>A0AA40GHG3_9HYME</name>
<feature type="repeat" description="ANK" evidence="1">
    <location>
        <begin position="29"/>
        <end position="52"/>
    </location>
</feature>
<proteinExistence type="predicted"/>
<evidence type="ECO:0000313" key="3">
    <source>
        <dbReference type="Proteomes" id="UP001177670"/>
    </source>
</evidence>
<dbReference type="AlphaFoldDB" id="A0AA40GHG3"/>
<accession>A0AA40GHG3</accession>
<keyword evidence="3" id="KW-1185">Reference proteome</keyword>
<evidence type="ECO:0000256" key="1">
    <source>
        <dbReference type="PROSITE-ProRule" id="PRU00023"/>
    </source>
</evidence>
<dbReference type="Gene3D" id="1.25.40.20">
    <property type="entry name" value="Ankyrin repeat-containing domain"/>
    <property type="match status" value="1"/>
</dbReference>
<reference evidence="2" key="1">
    <citation type="submission" date="2021-10" db="EMBL/GenBank/DDBJ databases">
        <title>Melipona bicolor Genome sequencing and assembly.</title>
        <authorList>
            <person name="Araujo N.S."/>
            <person name="Arias M.C."/>
        </authorList>
    </citation>
    <scope>NUCLEOTIDE SEQUENCE</scope>
    <source>
        <strain evidence="2">USP_2M_L1-L4_2017</strain>
        <tissue evidence="2">Whole body</tissue>
    </source>
</reference>
<dbReference type="Pfam" id="PF00023">
    <property type="entry name" value="Ank"/>
    <property type="match status" value="1"/>
</dbReference>
<gene>
    <name evidence="2" type="ORF">K0M31_002276</name>
</gene>
<dbReference type="EMBL" id="JAHYIQ010000001">
    <property type="protein sequence ID" value="KAK1137782.1"/>
    <property type="molecule type" value="Genomic_DNA"/>
</dbReference>
<dbReference type="InterPro" id="IPR002110">
    <property type="entry name" value="Ankyrin_rpt"/>
</dbReference>
<protein>
    <submittedName>
        <fullName evidence="2">Uncharacterized protein</fullName>
    </submittedName>
</protein>
<sequence length="93" mass="10270">MFHTFETAECRSKLTCARLLEKDTVNDLVKNNHAEVVKLLVEAGADVNVEDSRGITPLLLAGSAIGKMISNEIYKYNSIVQTLVSARARHRSP</sequence>
<dbReference type="Proteomes" id="UP001177670">
    <property type="component" value="Unassembled WGS sequence"/>
</dbReference>
<comment type="caution">
    <text evidence="2">The sequence shown here is derived from an EMBL/GenBank/DDBJ whole genome shotgun (WGS) entry which is preliminary data.</text>
</comment>
<dbReference type="SUPFAM" id="SSF48403">
    <property type="entry name" value="Ankyrin repeat"/>
    <property type="match status" value="1"/>
</dbReference>
<keyword evidence="1" id="KW-0040">ANK repeat</keyword>
<organism evidence="2 3">
    <name type="scientific">Melipona bicolor</name>
    <dbReference type="NCBI Taxonomy" id="60889"/>
    <lineage>
        <taxon>Eukaryota</taxon>
        <taxon>Metazoa</taxon>
        <taxon>Ecdysozoa</taxon>
        <taxon>Arthropoda</taxon>
        <taxon>Hexapoda</taxon>
        <taxon>Insecta</taxon>
        <taxon>Pterygota</taxon>
        <taxon>Neoptera</taxon>
        <taxon>Endopterygota</taxon>
        <taxon>Hymenoptera</taxon>
        <taxon>Apocrita</taxon>
        <taxon>Aculeata</taxon>
        <taxon>Apoidea</taxon>
        <taxon>Anthophila</taxon>
        <taxon>Apidae</taxon>
        <taxon>Melipona</taxon>
    </lineage>
</organism>
<dbReference type="InterPro" id="IPR036770">
    <property type="entry name" value="Ankyrin_rpt-contain_sf"/>
</dbReference>
<evidence type="ECO:0000313" key="2">
    <source>
        <dbReference type="EMBL" id="KAK1137782.1"/>
    </source>
</evidence>